<dbReference type="CDD" id="cd14254">
    <property type="entry name" value="Dockerin_II"/>
    <property type="match status" value="1"/>
</dbReference>
<dbReference type="Gene3D" id="2.60.40.1120">
    <property type="entry name" value="Carboxypeptidase-like, regulatory domain"/>
    <property type="match status" value="1"/>
</dbReference>
<dbReference type="InterPro" id="IPR036439">
    <property type="entry name" value="Dockerin_dom_sf"/>
</dbReference>
<dbReference type="GO" id="GO:0000272">
    <property type="term" value="P:polysaccharide catabolic process"/>
    <property type="evidence" value="ECO:0007669"/>
    <property type="project" value="InterPro"/>
</dbReference>
<protein>
    <submittedName>
        <fullName evidence="2">Chitobiase/beta-hexosaminidase C-terminal domain-containing protein</fullName>
    </submittedName>
</protein>
<dbReference type="Pfam" id="PF00404">
    <property type="entry name" value="Dockerin_1"/>
    <property type="match status" value="1"/>
</dbReference>
<feature type="domain" description="GH29D-like beta-sandwich" evidence="1">
    <location>
        <begin position="177"/>
        <end position="242"/>
    </location>
</feature>
<proteinExistence type="predicted"/>
<evidence type="ECO:0000313" key="3">
    <source>
        <dbReference type="Proteomes" id="UP001154312"/>
    </source>
</evidence>
<keyword evidence="3" id="KW-1185">Reference proteome</keyword>
<gene>
    <name evidence="2" type="ORF">L7E55_00125</name>
</gene>
<organism evidence="2 3">
    <name type="scientific">Pelotomaculum isophthalicicum JI</name>
    <dbReference type="NCBI Taxonomy" id="947010"/>
    <lineage>
        <taxon>Bacteria</taxon>
        <taxon>Bacillati</taxon>
        <taxon>Bacillota</taxon>
        <taxon>Clostridia</taxon>
        <taxon>Eubacteriales</taxon>
        <taxon>Desulfotomaculaceae</taxon>
        <taxon>Pelotomaculum</taxon>
    </lineage>
</organism>
<dbReference type="InterPro" id="IPR059177">
    <property type="entry name" value="GH29D-like_dom"/>
</dbReference>
<dbReference type="Proteomes" id="UP001154312">
    <property type="component" value="Unassembled WGS sequence"/>
</dbReference>
<dbReference type="SUPFAM" id="SSF63446">
    <property type="entry name" value="Type I dockerin domain"/>
    <property type="match status" value="1"/>
</dbReference>
<dbReference type="InterPro" id="IPR002105">
    <property type="entry name" value="Dockerin_1_rpt"/>
</dbReference>
<sequence>MAKAKGQALIIDYCAAGKVMIQCFMKASVISLTVLFFFFPPVQAASAGPLYDHYQDLKNTYPQFFQRLLDTQMVSDNEIRNWLSDIDDYLANRNEVVTQTNFKAYMTNALLNTLFIDENKAVYDAVISAYNQELNEYFSTGNVSGTLAGFYDAVKTVILGHVVIADPPSNNSRLTNYGGPLKVNISGFLKSVQYYYTLDGSTPTTSGTLYTGIPIEISMANGPKTLRAIAVKNNTVSDTAVFTYDTARGTIQGVVCQEATALRRVRVYLELDGREFDASVDEKGSFKLENVPAGSRIIKIVSDKYLSEGIQVQLMPGQIAVVPELTMRAGDLNGDGKIDTADLGILSSDYGYKKSGEAPYSAADINEDAVVDLSDLGWIATNYGATAN</sequence>
<dbReference type="RefSeq" id="WP_277441922.1">
    <property type="nucleotide sequence ID" value="NZ_JAKOAV010000001.1"/>
</dbReference>
<comment type="caution">
    <text evidence="2">The sequence shown here is derived from an EMBL/GenBank/DDBJ whole genome shotgun (WGS) entry which is preliminary data.</text>
</comment>
<dbReference type="PROSITE" id="PS00018">
    <property type="entry name" value="EF_HAND_1"/>
    <property type="match status" value="1"/>
</dbReference>
<accession>A0A9X4JV51</accession>
<dbReference type="GO" id="GO:0004553">
    <property type="term" value="F:hydrolase activity, hydrolyzing O-glycosyl compounds"/>
    <property type="evidence" value="ECO:0007669"/>
    <property type="project" value="InterPro"/>
</dbReference>
<dbReference type="Pfam" id="PF13290">
    <property type="entry name" value="CHB_HEX_C_1"/>
    <property type="match status" value="1"/>
</dbReference>
<reference evidence="2" key="1">
    <citation type="submission" date="2022-02" db="EMBL/GenBank/DDBJ databases">
        <authorList>
            <person name="Leng L."/>
        </authorList>
    </citation>
    <scope>NUCLEOTIDE SEQUENCE</scope>
    <source>
        <strain evidence="2">JI</strain>
    </source>
</reference>
<name>A0A9X4JV51_9FIRM</name>
<dbReference type="InterPro" id="IPR013784">
    <property type="entry name" value="Carb-bd-like_fold"/>
</dbReference>
<dbReference type="GO" id="GO:0030246">
    <property type="term" value="F:carbohydrate binding"/>
    <property type="evidence" value="ECO:0007669"/>
    <property type="project" value="InterPro"/>
</dbReference>
<dbReference type="SUPFAM" id="SSF49452">
    <property type="entry name" value="Starch-binding domain-like"/>
    <property type="match status" value="1"/>
</dbReference>
<evidence type="ECO:0000313" key="2">
    <source>
        <dbReference type="EMBL" id="MDF9406777.1"/>
    </source>
</evidence>
<dbReference type="InterPro" id="IPR018247">
    <property type="entry name" value="EF_Hand_1_Ca_BS"/>
</dbReference>
<evidence type="ECO:0000259" key="1">
    <source>
        <dbReference type="Pfam" id="PF13290"/>
    </source>
</evidence>
<dbReference type="Gene3D" id="1.10.1330.10">
    <property type="entry name" value="Dockerin domain"/>
    <property type="match status" value="1"/>
</dbReference>
<dbReference type="AlphaFoldDB" id="A0A9X4JV51"/>
<dbReference type="EMBL" id="JAKOAV010000001">
    <property type="protein sequence ID" value="MDF9406777.1"/>
    <property type="molecule type" value="Genomic_DNA"/>
</dbReference>